<dbReference type="InterPro" id="IPR014198">
    <property type="entry name" value="Spore_III_AB"/>
</dbReference>
<dbReference type="RefSeq" id="WP_347436809.1">
    <property type="nucleotide sequence ID" value="NZ_CP089291.1"/>
</dbReference>
<dbReference type="PIRSF" id="PIRSF021435">
    <property type="entry name" value="SpoIIIAB"/>
    <property type="match status" value="1"/>
</dbReference>
<dbReference type="EMBL" id="CP089291">
    <property type="protein sequence ID" value="UOF90120.1"/>
    <property type="molecule type" value="Genomic_DNA"/>
</dbReference>
<dbReference type="NCBIfam" id="TIGR02833">
    <property type="entry name" value="spore_III_AB"/>
    <property type="match status" value="1"/>
</dbReference>
<dbReference type="Pfam" id="PF09548">
    <property type="entry name" value="Spore_III_AB"/>
    <property type="match status" value="1"/>
</dbReference>
<dbReference type="Proteomes" id="UP000830167">
    <property type="component" value="Chromosome"/>
</dbReference>
<evidence type="ECO:0000313" key="2">
    <source>
        <dbReference type="Proteomes" id="UP000830167"/>
    </source>
</evidence>
<accession>A0ABY4CQK5</accession>
<gene>
    <name evidence="1" type="primary">spoIIIAB</name>
    <name evidence="1" type="ORF">LSG31_20005</name>
</gene>
<protein>
    <submittedName>
        <fullName evidence="1">Stage III sporulation protein AB</fullName>
    </submittedName>
</protein>
<organism evidence="1 2">
    <name type="scientific">Fodinisporobacter ferrooxydans</name>
    <dbReference type="NCBI Taxonomy" id="2901836"/>
    <lineage>
        <taxon>Bacteria</taxon>
        <taxon>Bacillati</taxon>
        <taxon>Bacillota</taxon>
        <taxon>Bacilli</taxon>
        <taxon>Bacillales</taxon>
        <taxon>Alicyclobacillaceae</taxon>
        <taxon>Fodinisporobacter</taxon>
    </lineage>
</organism>
<name>A0ABY4CQK5_9BACL</name>
<evidence type="ECO:0000313" key="1">
    <source>
        <dbReference type="EMBL" id="UOF90120.1"/>
    </source>
</evidence>
<sequence>MFKTIGAVCILLWGSWIGFAIAKKYRERPKQLQQLLIAFKILETEISYHAQPLPIALQNVGKRVAMPIAVLFLETAERLSKSEGRPLSEYWSAAVDEMLQEAALLDADGELLRQFGFTLGSSDRQDQIQHIHGVCEMLRVSEEQAREEQARLEKMWKYLGAVTAVILVILLY</sequence>
<keyword evidence="2" id="KW-1185">Reference proteome</keyword>
<reference evidence="1" key="1">
    <citation type="submission" date="2021-12" db="EMBL/GenBank/DDBJ databases">
        <title>Alicyclobacillaceae gen. nov., sp. nov., isolated from chalcocite enrichment system.</title>
        <authorList>
            <person name="Jiang Z."/>
        </authorList>
    </citation>
    <scope>NUCLEOTIDE SEQUENCE</scope>
    <source>
        <strain evidence="1">MYW30-H2</strain>
    </source>
</reference>
<proteinExistence type="predicted"/>